<feature type="region of interest" description="Disordered" evidence="1">
    <location>
        <begin position="75"/>
        <end position="113"/>
    </location>
</feature>
<dbReference type="Proteomes" id="UP000694864">
    <property type="component" value="Chromosome 7"/>
</dbReference>
<sequence length="130" mass="14158">MDYCDGAVWWTTQNAFTFSDHHRLHLLDMSLSREDSLFLDSSFSPQPSPLSTSLSPLGWNSSSLTRSQIHGVTTMKLCPSLSPPPPPLHSSSSSTTYGSPTAPSSHTNDGGVNKIMKTSNSYTIIVVLWT</sequence>
<reference evidence="2" key="1">
    <citation type="journal article" date="2014" name="Nat. Commun.">
        <title>The emerging biofuel crop Camelina sativa retains a highly undifferentiated hexaploid genome structure.</title>
        <authorList>
            <person name="Kagale S."/>
            <person name="Koh C."/>
            <person name="Nixon J."/>
            <person name="Bollina V."/>
            <person name="Clarke W.E."/>
            <person name="Tuteja R."/>
            <person name="Spillane C."/>
            <person name="Robinson S.J."/>
            <person name="Links M.G."/>
            <person name="Clarke C."/>
            <person name="Higgins E.E."/>
            <person name="Huebert T."/>
            <person name="Sharpe A.G."/>
            <person name="Parkin I.A."/>
        </authorList>
    </citation>
    <scope>NUCLEOTIDE SEQUENCE [LARGE SCALE GENOMIC DNA]</scope>
    <source>
        <strain evidence="2">cv. DH55</strain>
    </source>
</reference>
<dbReference type="RefSeq" id="XP_010419494.1">
    <property type="nucleotide sequence ID" value="XM_010421192.1"/>
</dbReference>
<reference evidence="3" key="2">
    <citation type="submission" date="2025-08" db="UniProtKB">
        <authorList>
            <consortium name="RefSeq"/>
        </authorList>
    </citation>
    <scope>IDENTIFICATION</scope>
    <source>
        <tissue evidence="3">Leaf</tissue>
    </source>
</reference>
<protein>
    <submittedName>
        <fullName evidence="3">Transcription factor bHLH117-like</fullName>
    </submittedName>
</protein>
<evidence type="ECO:0000256" key="1">
    <source>
        <dbReference type="SAM" id="MobiDB-lite"/>
    </source>
</evidence>
<evidence type="ECO:0000313" key="2">
    <source>
        <dbReference type="Proteomes" id="UP000694864"/>
    </source>
</evidence>
<organism evidence="2 3">
    <name type="scientific">Camelina sativa</name>
    <name type="common">False flax</name>
    <name type="synonym">Myagrum sativum</name>
    <dbReference type="NCBI Taxonomy" id="90675"/>
    <lineage>
        <taxon>Eukaryota</taxon>
        <taxon>Viridiplantae</taxon>
        <taxon>Streptophyta</taxon>
        <taxon>Embryophyta</taxon>
        <taxon>Tracheophyta</taxon>
        <taxon>Spermatophyta</taxon>
        <taxon>Magnoliopsida</taxon>
        <taxon>eudicotyledons</taxon>
        <taxon>Gunneridae</taxon>
        <taxon>Pentapetalae</taxon>
        <taxon>rosids</taxon>
        <taxon>malvids</taxon>
        <taxon>Brassicales</taxon>
        <taxon>Brassicaceae</taxon>
        <taxon>Camelineae</taxon>
        <taxon>Camelina</taxon>
    </lineage>
</organism>
<evidence type="ECO:0000313" key="3">
    <source>
        <dbReference type="RefSeq" id="XP_010419494.1"/>
    </source>
</evidence>
<name>A0ABM0T1H5_CAMSA</name>
<gene>
    <name evidence="3" type="primary">LOC104705226</name>
</gene>
<accession>A0ABM0T1H5</accession>
<feature type="compositionally biased region" description="Low complexity" evidence="1">
    <location>
        <begin position="89"/>
        <end position="105"/>
    </location>
</feature>
<keyword evidence="2" id="KW-1185">Reference proteome</keyword>
<dbReference type="GeneID" id="104705226"/>
<proteinExistence type="predicted"/>